<protein>
    <submittedName>
        <fullName evidence="1">Uncharacterized protein</fullName>
    </submittedName>
</protein>
<reference evidence="1" key="1">
    <citation type="submission" date="2014-12" db="EMBL/GenBank/DDBJ databases">
        <title>Insight into the proteome of Arion vulgaris.</title>
        <authorList>
            <person name="Aradska J."/>
            <person name="Bulat T."/>
            <person name="Smidak R."/>
            <person name="Sarate P."/>
            <person name="Gangsoo J."/>
            <person name="Sialana F."/>
            <person name="Bilban M."/>
            <person name="Lubec G."/>
        </authorList>
    </citation>
    <scope>NUCLEOTIDE SEQUENCE</scope>
    <source>
        <tissue evidence="1">Skin</tissue>
    </source>
</reference>
<gene>
    <name evidence="1" type="primary">ORF112824</name>
</gene>
<proteinExistence type="predicted"/>
<dbReference type="EMBL" id="HACG01032086">
    <property type="protein sequence ID" value="CEK78951.1"/>
    <property type="molecule type" value="Transcribed_RNA"/>
</dbReference>
<dbReference type="AlphaFoldDB" id="A0A0B7AFZ7"/>
<evidence type="ECO:0000313" key="1">
    <source>
        <dbReference type="EMBL" id="CEK78951.1"/>
    </source>
</evidence>
<name>A0A0B7AFZ7_9EUPU</name>
<sequence length="68" mass="7826">MELLQSLNAIYEDISQEIREHIYGHVRTAMKIFQTEIEKPAPKFLPCLLFTVSMLYPTESGPPTHFSS</sequence>
<organism evidence="1">
    <name type="scientific">Arion vulgaris</name>
    <dbReference type="NCBI Taxonomy" id="1028688"/>
    <lineage>
        <taxon>Eukaryota</taxon>
        <taxon>Metazoa</taxon>
        <taxon>Spiralia</taxon>
        <taxon>Lophotrochozoa</taxon>
        <taxon>Mollusca</taxon>
        <taxon>Gastropoda</taxon>
        <taxon>Heterobranchia</taxon>
        <taxon>Euthyneura</taxon>
        <taxon>Panpulmonata</taxon>
        <taxon>Eupulmonata</taxon>
        <taxon>Stylommatophora</taxon>
        <taxon>Helicina</taxon>
        <taxon>Arionoidea</taxon>
        <taxon>Arionidae</taxon>
        <taxon>Arion</taxon>
    </lineage>
</organism>
<accession>A0A0B7AFZ7</accession>